<sequence>MTFRVTTGARSAEVTDGRWASPDREFLRIVQAVAAVEEPFLSFGGVPDPDAVLAEAVARRLRGKYARIGPLPVPDPEDPGPGAIY</sequence>
<name>A0A6M3J975_9ZZZZ</name>
<evidence type="ECO:0000313" key="1">
    <source>
        <dbReference type="EMBL" id="QJA66324.1"/>
    </source>
</evidence>
<dbReference type="EMBL" id="MT141553">
    <property type="protein sequence ID" value="QJA66324.1"/>
    <property type="molecule type" value="Genomic_DNA"/>
</dbReference>
<protein>
    <submittedName>
        <fullName evidence="1">Uncharacterized protein</fullName>
    </submittedName>
</protein>
<gene>
    <name evidence="1" type="ORF">MM415B00355_0024</name>
</gene>
<accession>A0A6M3J975</accession>
<proteinExistence type="predicted"/>
<organism evidence="1">
    <name type="scientific">viral metagenome</name>
    <dbReference type="NCBI Taxonomy" id="1070528"/>
    <lineage>
        <taxon>unclassified sequences</taxon>
        <taxon>metagenomes</taxon>
        <taxon>organismal metagenomes</taxon>
    </lineage>
</organism>
<reference evidence="1" key="1">
    <citation type="submission" date="2020-03" db="EMBL/GenBank/DDBJ databases">
        <title>The deep terrestrial virosphere.</title>
        <authorList>
            <person name="Holmfeldt K."/>
            <person name="Nilsson E."/>
            <person name="Simone D."/>
            <person name="Lopez-Fernandez M."/>
            <person name="Wu X."/>
            <person name="de Brujin I."/>
            <person name="Lundin D."/>
            <person name="Andersson A."/>
            <person name="Bertilsson S."/>
            <person name="Dopson M."/>
        </authorList>
    </citation>
    <scope>NUCLEOTIDE SEQUENCE</scope>
    <source>
        <strain evidence="1">MM415B00355</strain>
    </source>
</reference>
<dbReference type="AlphaFoldDB" id="A0A6M3J975"/>